<dbReference type="Proteomes" id="UP000008698">
    <property type="component" value="Unassembled WGS sequence"/>
</dbReference>
<sequence length="128" mass="13871">MAQAAKQLEKERSPQEAQVALATDGRWGLRVNLCEMDVVLVEEHALSDESTSPSDRRLKGTDAFTTQELDPYLCTSTIGSEDCMLTENVDWLAVAGSLLTWKGAQPKDGGGSYKDTSCHITESMAMSG</sequence>
<dbReference type="GeneID" id="9529984"/>
<name>C9SJA8_VERA1</name>
<evidence type="ECO:0000313" key="2">
    <source>
        <dbReference type="Proteomes" id="UP000008698"/>
    </source>
</evidence>
<protein>
    <submittedName>
        <fullName evidence="1">Uncharacterized protein</fullName>
    </submittedName>
</protein>
<organism evidence="2">
    <name type="scientific">Verticillium alfalfae (strain VaMs.102 / ATCC MYA-4576 / FGSC 10136)</name>
    <name type="common">Verticillium wilt of alfalfa</name>
    <name type="synonym">Verticillium albo-atrum</name>
    <dbReference type="NCBI Taxonomy" id="526221"/>
    <lineage>
        <taxon>Eukaryota</taxon>
        <taxon>Fungi</taxon>
        <taxon>Dikarya</taxon>
        <taxon>Ascomycota</taxon>
        <taxon>Pezizomycotina</taxon>
        <taxon>Sordariomycetes</taxon>
        <taxon>Hypocreomycetidae</taxon>
        <taxon>Glomerellales</taxon>
        <taxon>Plectosphaerellaceae</taxon>
        <taxon>Verticillium</taxon>
    </lineage>
</organism>
<dbReference type="HOGENOM" id="CLU_1961254_0_0_1"/>
<proteinExistence type="predicted"/>
<dbReference type="RefSeq" id="XP_003004773.1">
    <property type="nucleotide sequence ID" value="XM_003004727.1"/>
</dbReference>
<dbReference type="AlphaFoldDB" id="C9SJA8"/>
<accession>C9SJA8</accession>
<evidence type="ECO:0000313" key="1">
    <source>
        <dbReference type="EMBL" id="EEY18270.1"/>
    </source>
</evidence>
<keyword evidence="2" id="KW-1185">Reference proteome</keyword>
<gene>
    <name evidence="1" type="ORF">VDBG_04379</name>
</gene>
<reference evidence="2" key="1">
    <citation type="journal article" date="2011" name="PLoS Pathog.">
        <title>Comparative genomics yields insights into niche adaptation of plant vascular wilt pathogens.</title>
        <authorList>
            <person name="Klosterman S.J."/>
            <person name="Subbarao K.V."/>
            <person name="Kang S."/>
            <person name="Veronese P."/>
            <person name="Gold S.E."/>
            <person name="Thomma B.P.H.J."/>
            <person name="Chen Z."/>
            <person name="Henrissat B."/>
            <person name="Lee Y.-H."/>
            <person name="Park J."/>
            <person name="Garcia-Pedrajas M.D."/>
            <person name="Barbara D.J."/>
            <person name="Anchieta A."/>
            <person name="de Jonge R."/>
            <person name="Santhanam P."/>
            <person name="Maruthachalam K."/>
            <person name="Atallah Z."/>
            <person name="Amyotte S.G."/>
            <person name="Paz Z."/>
            <person name="Inderbitzin P."/>
            <person name="Hayes R.J."/>
            <person name="Heiman D.I."/>
            <person name="Young S."/>
            <person name="Zeng Q."/>
            <person name="Engels R."/>
            <person name="Galagan J."/>
            <person name="Cuomo C.A."/>
            <person name="Dobinson K.F."/>
            <person name="Ma L.-J."/>
        </authorList>
    </citation>
    <scope>NUCLEOTIDE SEQUENCE [LARGE SCALE GENOMIC DNA]</scope>
    <source>
        <strain evidence="2">VaMs.102 / ATCC MYA-4576 / FGSC 10136</strain>
    </source>
</reference>
<dbReference type="EMBL" id="DS985218">
    <property type="protein sequence ID" value="EEY18270.1"/>
    <property type="molecule type" value="Genomic_DNA"/>
</dbReference>
<dbReference type="KEGG" id="val:VDBG_04379"/>